<accession>F9CX22</accession>
<evidence type="ECO:0000313" key="2">
    <source>
        <dbReference type="EMBL" id="EGP93824.1"/>
    </source>
</evidence>
<feature type="domain" description="Rhodanese" evidence="1">
    <location>
        <begin position="19"/>
        <end position="101"/>
    </location>
</feature>
<dbReference type="InterPro" id="IPR001763">
    <property type="entry name" value="Rhodanese-like_dom"/>
</dbReference>
<gene>
    <name evidence="2" type="ORF">MY1_1064</name>
</gene>
<proteinExistence type="predicted"/>
<dbReference type="AlphaFoldDB" id="F9CX22"/>
<protein>
    <submittedName>
        <fullName evidence="2">Rhodanese domain protein</fullName>
    </submittedName>
</protein>
<dbReference type="OrthoDB" id="380488at2157"/>
<reference evidence="2 3" key="1">
    <citation type="journal article" date="2011" name="J. Bacteriol.">
        <title>Genome Sequence of an Ammonia-Oxidizing Soil Archaeon, "Candidatus Nitrosoarchaeum koreensis" MY1.</title>
        <authorList>
            <person name="Kim B.K."/>
            <person name="Jung M.Y."/>
            <person name="Yu D.S."/>
            <person name="Park S.J."/>
            <person name="Oh T.K."/>
            <person name="Rhee S.K."/>
            <person name="Kim J.F."/>
        </authorList>
    </citation>
    <scope>NUCLEOTIDE SEQUENCE [LARGE SCALE GENOMIC DNA]</scope>
    <source>
        <strain evidence="2 3">MY1</strain>
    </source>
</reference>
<evidence type="ECO:0000259" key="1">
    <source>
        <dbReference type="PROSITE" id="PS50206"/>
    </source>
</evidence>
<name>F9CX22_9ARCH</name>
<dbReference type="RefSeq" id="WP_007550670.1">
    <property type="nucleotide sequence ID" value="NZ_AFPU01000001.1"/>
</dbReference>
<organism evidence="2 3">
    <name type="scientific">Nitrosarchaeum koreense MY1</name>
    <dbReference type="NCBI Taxonomy" id="1001994"/>
    <lineage>
        <taxon>Archaea</taxon>
        <taxon>Nitrososphaerota</taxon>
        <taxon>Nitrososphaeria</taxon>
        <taxon>Nitrosopumilales</taxon>
        <taxon>Nitrosopumilaceae</taxon>
        <taxon>Nitrosarchaeum</taxon>
    </lineage>
</organism>
<comment type="caution">
    <text evidence="2">The sequence shown here is derived from an EMBL/GenBank/DDBJ whole genome shotgun (WGS) entry which is preliminary data.</text>
</comment>
<dbReference type="PROSITE" id="PS50206">
    <property type="entry name" value="RHODANESE_3"/>
    <property type="match status" value="1"/>
</dbReference>
<dbReference type="InterPro" id="IPR036873">
    <property type="entry name" value="Rhodanese-like_dom_sf"/>
</dbReference>
<dbReference type="SUPFAM" id="SSF52821">
    <property type="entry name" value="Rhodanese/Cell cycle control phosphatase"/>
    <property type="match status" value="1"/>
</dbReference>
<dbReference type="Pfam" id="PF00581">
    <property type="entry name" value="Rhodanese"/>
    <property type="match status" value="1"/>
</dbReference>
<dbReference type="Gene3D" id="3.40.250.10">
    <property type="entry name" value="Rhodanese-like domain"/>
    <property type="match status" value="1"/>
</dbReference>
<sequence length="112" mass="12922">MENSDIGLTPSELLNFIKTDNNIAIYDLRKKEEFAKGHIKKSSLVKYVEGCLIDVPKHSKIILISKDDKQSKQMTITLRSHDIDAHYLIGGINNWPYRLYFTNISYVGTEYL</sequence>
<dbReference type="CDD" id="cd00158">
    <property type="entry name" value="RHOD"/>
    <property type="match status" value="1"/>
</dbReference>
<dbReference type="Proteomes" id="UP000004440">
    <property type="component" value="Unassembled WGS sequence"/>
</dbReference>
<keyword evidence="3" id="KW-1185">Reference proteome</keyword>
<dbReference type="EMBL" id="AFPU01000001">
    <property type="protein sequence ID" value="EGP93824.1"/>
    <property type="molecule type" value="Genomic_DNA"/>
</dbReference>
<evidence type="ECO:0000313" key="3">
    <source>
        <dbReference type="Proteomes" id="UP000004440"/>
    </source>
</evidence>
<dbReference type="STRING" id="1001994.MY1_1064"/>